<accession>A0AAD5PL77</accession>
<dbReference type="InterPro" id="IPR026341">
    <property type="entry name" value="T9SS_type_B"/>
</dbReference>
<evidence type="ECO:0000313" key="3">
    <source>
        <dbReference type="EMBL" id="KAI9549373.1"/>
    </source>
</evidence>
<dbReference type="NCBIfam" id="TIGR01451">
    <property type="entry name" value="B_ant_repeat"/>
    <property type="match status" value="4"/>
</dbReference>
<dbReference type="Gene3D" id="2.60.40.1170">
    <property type="entry name" value="Mu homology domain, subdomain B"/>
    <property type="match status" value="1"/>
</dbReference>
<dbReference type="InterPro" id="IPR051172">
    <property type="entry name" value="Chlamydia_OmcB"/>
</dbReference>
<proteinExistence type="predicted"/>
<dbReference type="NCBIfam" id="TIGR04131">
    <property type="entry name" value="Bac_Flav_CTERM"/>
    <property type="match status" value="1"/>
</dbReference>
<protein>
    <submittedName>
        <fullName evidence="3">Uncharacterized protein</fullName>
    </submittedName>
</protein>
<reference evidence="3" key="1">
    <citation type="submission" date="2022-05" db="EMBL/GenBank/DDBJ databases">
        <title>A multi-omics perspective on studying reproductive biology in Daphnia sinensis.</title>
        <authorList>
            <person name="Jia J."/>
        </authorList>
    </citation>
    <scope>NUCLEOTIDE SEQUENCE</scope>
    <source>
        <strain evidence="3">WSL</strain>
    </source>
</reference>
<dbReference type="Pfam" id="PF01345">
    <property type="entry name" value="DUF11"/>
    <property type="match status" value="1"/>
</dbReference>
<sequence>MFVNLSLASVNADPSRLTNLLIPGNSTITINGIKYNLTYVGKTNEAYRFTYNPSDVSGPPLKDNDVITTSFNWGCETLNKSSHTVFMKDNQFSTSVVPEIVNCELQYRISILGSAGNPERRIFYCPETTRVKVEKITATGDIQVYPNANAIGTFNFTSGIYAQAGIGAYVQDLGKYRVTVSDACQSASKIVDVVKSDPLAGITMTPINGIAEGTAGINFTGMPNGMQYNVKITPTDPNAPTSVIIPVNTKPLSYNSIQKEIIFPYSVNFTGPMYIVDLPKGSYNVELSAASQDCISGEIKISKPINLTTDITTVFCDPSNSTANSGNISVKVASGTLNYPLTMTLLDATKTNTIRATVDLPSPTTEQSYQRMQFRRSTSSAYNCKYSTYFTASQLTICNGSFTDLSVFNGSTELYDIEWYYVNQDNTIGSSVRSTRISLGCTVILTDKIDILYNDCLEITKTTTATEYDAEDEVLPYTITVKNKGGIDLTGVAVKDPLTELNQLVDLNGNSETDFPTQYTVKQVDLSNPSIENTATASITLGGVLYEKSASVTVPNGLFEVDGLNCAANSYVIADDTDVDFEVKVPYTSGNPISYAAGKPISLGNGTLTAVLQAGTIDPTGGDLVYRVTGRASVPVDAKFKVEFGDSDCEVTIRITQAAVQKVNFTVNTYEDLNQDCVQDSGEVQVAASTDGLFLKIFDRNDVFVESFPDFEGQFDVVDLNISAGLIYYYIIDDNDDDTDLSPALGTGWASGIAPLKRYFQISPSGAPLFNSDLVVNLLDPSWNPIDKSICLFRVSGLIDSIDCNSAVLPNLVKGTAVNDAPFGVEYSGGNGGDFANLVIQSLGVKGLTATLQSGRLEEGDGTLNFTLSGTPDSGGEAIFQLNIGGKTCDVKVQVAAPSTSTRSDYSVVGEIIPYTIEVKNDGNVALTNVVVTDPLTGLTNTILNLAPGASNPIPTSYAIKQADIEAGEFKNTAFAAFTYEGKNYPANADLTIKAIKKPAVSIVKTSTQVSYKSVGEVLNYTITVSNTGNVNLSNLEVRDPLTGFIRTISSLAVGASESFTTSYPVTQADVDAGKVRNTASVGFVYDGNPASVSAVKDIDYVRVNAVIQAVLDDFSSKPINIQATTTAGNVLSNDLMDGLPVVASAVQIKVIDMGGLTGIVINANGELVLPSTTPAGTYTIKYSICDAKNLSNCSETTAVITVLSGVDLRIIKVAVGSNWFEGDELVYTLVVDNMGSAAASNVVVVDNLPTSLRYISSEIIGGVGTTAVAGQVLTWTIGSIPAGKLVEIKLVVKILEIPADTKVTISNIGTVTSLESDMNSVDNSSLATIQVEPFFIPNVITPNGDGLNDQFEIKGLGKFVKNDIVIWNRWGDHILTVEDYQNDWAADGLKQGTYYYILKALDEGNTQHVFKGWIQVITQ</sequence>
<feature type="domain" description="DUF11" evidence="1">
    <location>
        <begin position="1208"/>
        <end position="1330"/>
    </location>
</feature>
<comment type="caution">
    <text evidence="3">The sequence shown here is derived from an EMBL/GenBank/DDBJ whole genome shotgun (WGS) entry which is preliminary data.</text>
</comment>
<feature type="domain" description="DUF7507" evidence="2">
    <location>
        <begin position="457"/>
        <end position="540"/>
    </location>
</feature>
<feature type="domain" description="DUF7507" evidence="2">
    <location>
        <begin position="998"/>
        <end position="1085"/>
    </location>
</feature>
<keyword evidence="4" id="KW-1185">Reference proteome</keyword>
<dbReference type="InterPro" id="IPR047589">
    <property type="entry name" value="DUF11_rpt"/>
</dbReference>
<dbReference type="InterPro" id="IPR055354">
    <property type="entry name" value="DUF7507"/>
</dbReference>
<dbReference type="InterPro" id="IPR001434">
    <property type="entry name" value="OmcB-like_DUF11"/>
</dbReference>
<dbReference type="PANTHER" id="PTHR34819">
    <property type="entry name" value="LARGE CYSTEINE-RICH PERIPLASMIC PROTEIN OMCB"/>
    <property type="match status" value="1"/>
</dbReference>
<evidence type="ECO:0000313" key="4">
    <source>
        <dbReference type="Proteomes" id="UP000820818"/>
    </source>
</evidence>
<feature type="domain" description="DUF7507" evidence="2">
    <location>
        <begin position="901"/>
        <end position="982"/>
    </location>
</feature>
<organism evidence="3 4">
    <name type="scientific">Daphnia sinensis</name>
    <dbReference type="NCBI Taxonomy" id="1820382"/>
    <lineage>
        <taxon>Eukaryota</taxon>
        <taxon>Metazoa</taxon>
        <taxon>Ecdysozoa</taxon>
        <taxon>Arthropoda</taxon>
        <taxon>Crustacea</taxon>
        <taxon>Branchiopoda</taxon>
        <taxon>Diplostraca</taxon>
        <taxon>Cladocera</taxon>
        <taxon>Anomopoda</taxon>
        <taxon>Daphniidae</taxon>
        <taxon>Daphnia</taxon>
        <taxon>Daphnia similis group</taxon>
    </lineage>
</organism>
<evidence type="ECO:0000259" key="2">
    <source>
        <dbReference type="Pfam" id="PF24346"/>
    </source>
</evidence>
<dbReference type="Pfam" id="PF24346">
    <property type="entry name" value="DUF7507"/>
    <property type="match status" value="3"/>
</dbReference>
<name>A0AAD5PL77_9CRUS</name>
<dbReference type="EMBL" id="WJBH02000308">
    <property type="protein sequence ID" value="KAI9549373.1"/>
    <property type="molecule type" value="Genomic_DNA"/>
</dbReference>
<gene>
    <name evidence="3" type="ORF">GHT06_003739</name>
</gene>
<dbReference type="Pfam" id="PF13585">
    <property type="entry name" value="CHU_C"/>
    <property type="match status" value="1"/>
</dbReference>
<evidence type="ECO:0000259" key="1">
    <source>
        <dbReference type="Pfam" id="PF01345"/>
    </source>
</evidence>
<dbReference type="Proteomes" id="UP000820818">
    <property type="component" value="Unassembled WGS sequence"/>
</dbReference>